<name>A0ABR3Y671_9PEZI</name>
<keyword evidence="3" id="KW-0808">Transferase</keyword>
<keyword evidence="6 9" id="KW-0067">ATP-binding</keyword>
<dbReference type="Gene3D" id="3.30.200.20">
    <property type="entry name" value="Phosphorylase Kinase, domain 1"/>
    <property type="match status" value="1"/>
</dbReference>
<dbReference type="EMBL" id="JAWRVE010000002">
    <property type="protein sequence ID" value="KAL1883302.1"/>
    <property type="molecule type" value="Genomic_DNA"/>
</dbReference>
<evidence type="ECO:0000313" key="11">
    <source>
        <dbReference type="EMBL" id="KAL1883302.1"/>
    </source>
</evidence>
<accession>A0ABR3Y671</accession>
<evidence type="ECO:0000256" key="4">
    <source>
        <dbReference type="ARBA" id="ARBA00022741"/>
    </source>
</evidence>
<dbReference type="InterPro" id="IPR000719">
    <property type="entry name" value="Prot_kinase_dom"/>
</dbReference>
<dbReference type="InterPro" id="IPR017441">
    <property type="entry name" value="Protein_kinase_ATP_BS"/>
</dbReference>
<comment type="caution">
    <text evidence="11">The sequence shown here is derived from an EMBL/GenBank/DDBJ whole genome shotgun (WGS) entry which is preliminary data.</text>
</comment>
<evidence type="ECO:0000256" key="9">
    <source>
        <dbReference type="PROSITE-ProRule" id="PRU10141"/>
    </source>
</evidence>
<evidence type="ECO:0000259" key="10">
    <source>
        <dbReference type="PROSITE" id="PS50011"/>
    </source>
</evidence>
<dbReference type="PROSITE" id="PS00107">
    <property type="entry name" value="PROTEIN_KINASE_ATP"/>
    <property type="match status" value="1"/>
</dbReference>
<evidence type="ECO:0000256" key="1">
    <source>
        <dbReference type="ARBA" id="ARBA00012513"/>
    </source>
</evidence>
<evidence type="ECO:0000256" key="7">
    <source>
        <dbReference type="ARBA" id="ARBA00047899"/>
    </source>
</evidence>
<feature type="binding site" evidence="9">
    <location>
        <position position="77"/>
    </location>
    <ligand>
        <name>ATP</name>
        <dbReference type="ChEBI" id="CHEBI:30616"/>
    </ligand>
</feature>
<evidence type="ECO:0000256" key="5">
    <source>
        <dbReference type="ARBA" id="ARBA00022777"/>
    </source>
</evidence>
<feature type="domain" description="Protein kinase" evidence="10">
    <location>
        <begin position="47"/>
        <end position="373"/>
    </location>
</feature>
<evidence type="ECO:0000256" key="2">
    <source>
        <dbReference type="ARBA" id="ARBA00022527"/>
    </source>
</evidence>
<dbReference type="Proteomes" id="UP001583177">
    <property type="component" value="Unassembled WGS sequence"/>
</dbReference>
<dbReference type="EC" id="2.7.11.1" evidence="1"/>
<comment type="catalytic activity">
    <reaction evidence="7">
        <text>L-threonyl-[protein] + ATP = O-phospho-L-threonyl-[protein] + ADP + H(+)</text>
        <dbReference type="Rhea" id="RHEA:46608"/>
        <dbReference type="Rhea" id="RHEA-COMP:11060"/>
        <dbReference type="Rhea" id="RHEA-COMP:11605"/>
        <dbReference type="ChEBI" id="CHEBI:15378"/>
        <dbReference type="ChEBI" id="CHEBI:30013"/>
        <dbReference type="ChEBI" id="CHEBI:30616"/>
        <dbReference type="ChEBI" id="CHEBI:61977"/>
        <dbReference type="ChEBI" id="CHEBI:456216"/>
        <dbReference type="EC" id="2.7.11.1"/>
    </reaction>
</comment>
<keyword evidence="5" id="KW-0418">Kinase</keyword>
<dbReference type="SMART" id="SM00220">
    <property type="entry name" value="S_TKc"/>
    <property type="match status" value="1"/>
</dbReference>
<keyword evidence="2" id="KW-0723">Serine/threonine-protein kinase</keyword>
<keyword evidence="12" id="KW-1185">Reference proteome</keyword>
<keyword evidence="4 9" id="KW-0547">Nucleotide-binding</keyword>
<organism evidence="11 12">
    <name type="scientific">Diaporthe australafricana</name>
    <dbReference type="NCBI Taxonomy" id="127596"/>
    <lineage>
        <taxon>Eukaryota</taxon>
        <taxon>Fungi</taxon>
        <taxon>Dikarya</taxon>
        <taxon>Ascomycota</taxon>
        <taxon>Pezizomycotina</taxon>
        <taxon>Sordariomycetes</taxon>
        <taxon>Sordariomycetidae</taxon>
        <taxon>Diaporthales</taxon>
        <taxon>Diaporthaceae</taxon>
        <taxon>Diaporthe</taxon>
    </lineage>
</organism>
<dbReference type="PANTHER" id="PTHR47634">
    <property type="entry name" value="PROTEIN KINASE DOMAIN-CONTAINING PROTEIN-RELATED"/>
    <property type="match status" value="1"/>
</dbReference>
<evidence type="ECO:0000313" key="12">
    <source>
        <dbReference type="Proteomes" id="UP001583177"/>
    </source>
</evidence>
<evidence type="ECO:0000256" key="8">
    <source>
        <dbReference type="ARBA" id="ARBA00048679"/>
    </source>
</evidence>
<proteinExistence type="predicted"/>
<reference evidence="11 12" key="1">
    <citation type="journal article" date="2024" name="IMA Fungus">
        <title>IMA Genome - F19 : A genome assembly and annotation guide to empower mycologists, including annotated draft genome sequences of Ceratocystis pirilliformis, Diaporthe australafricana, Fusarium ophioides, Paecilomyces lecythidis, and Sporothrix stenoceras.</title>
        <authorList>
            <person name="Aylward J."/>
            <person name="Wilson A.M."/>
            <person name="Visagie C.M."/>
            <person name="Spraker J."/>
            <person name="Barnes I."/>
            <person name="Buitendag C."/>
            <person name="Ceriani C."/>
            <person name="Del Mar Angel L."/>
            <person name="du Plessis D."/>
            <person name="Fuchs T."/>
            <person name="Gasser K."/>
            <person name="Kramer D."/>
            <person name="Li W."/>
            <person name="Munsamy K."/>
            <person name="Piso A."/>
            <person name="Price J.L."/>
            <person name="Sonnekus B."/>
            <person name="Thomas C."/>
            <person name="van der Nest A."/>
            <person name="van Dijk A."/>
            <person name="van Heerden A."/>
            <person name="van Vuuren N."/>
            <person name="Yilmaz N."/>
            <person name="Duong T.A."/>
            <person name="van der Merwe N.A."/>
            <person name="Wingfield M.J."/>
            <person name="Wingfield B.D."/>
        </authorList>
    </citation>
    <scope>NUCLEOTIDE SEQUENCE [LARGE SCALE GENOMIC DNA]</scope>
    <source>
        <strain evidence="11 12">CMW 18300</strain>
    </source>
</reference>
<dbReference type="PROSITE" id="PS50011">
    <property type="entry name" value="PROTEIN_KINASE_DOM"/>
    <property type="match status" value="1"/>
</dbReference>
<dbReference type="InterPro" id="IPR011009">
    <property type="entry name" value="Kinase-like_dom_sf"/>
</dbReference>
<evidence type="ECO:0000256" key="3">
    <source>
        <dbReference type="ARBA" id="ARBA00022679"/>
    </source>
</evidence>
<evidence type="ECO:0000256" key="6">
    <source>
        <dbReference type="ARBA" id="ARBA00022840"/>
    </source>
</evidence>
<comment type="catalytic activity">
    <reaction evidence="8">
        <text>L-seryl-[protein] + ATP = O-phospho-L-seryl-[protein] + ADP + H(+)</text>
        <dbReference type="Rhea" id="RHEA:17989"/>
        <dbReference type="Rhea" id="RHEA-COMP:9863"/>
        <dbReference type="Rhea" id="RHEA-COMP:11604"/>
        <dbReference type="ChEBI" id="CHEBI:15378"/>
        <dbReference type="ChEBI" id="CHEBI:29999"/>
        <dbReference type="ChEBI" id="CHEBI:30616"/>
        <dbReference type="ChEBI" id="CHEBI:83421"/>
        <dbReference type="ChEBI" id="CHEBI:456216"/>
        <dbReference type="EC" id="2.7.11.1"/>
    </reaction>
</comment>
<gene>
    <name evidence="11" type="ORF">Daus18300_000360</name>
</gene>
<sequence length="389" mass="44109">MGTQGPIPNRHRGQIRFAYIEDAEPPDRYCPGGYHPLYVGDVLHDRYHIVHKLGFGSYSTTWLAKDTSQSDRYVAIKVMTADSSAASKEVKILRQLAARASFDKEGNDTLQSVDNGNVPSIWNGFTISGPNDLHLGNVLFKLPESSKILPPDKLYEEIGSPVLEPVEMLGNEAGQPLPAGVPTHIVVPAWFGVKSEEVRLREASVLVTDFGESFMPYSEQRYHSNTPRTVRPPETRFLPGEPLSYSADIWTLACSIWTILGQRSLFEIFSPTDDYVTREQVDALGRPPPRWWERWAARCEYFTDRGDLLDPTSKRMTLEDRFEHSIQAPRRDVGMETVGEQERVALLDMLRGMLAFIPEERPTAARLMTCDWMTKWALPNLREVERVES</sequence>
<protein>
    <recommendedName>
        <fullName evidence="1">non-specific serine/threonine protein kinase</fullName>
        <ecNumber evidence="1">2.7.11.1</ecNumber>
    </recommendedName>
</protein>
<dbReference type="PANTHER" id="PTHR47634:SF9">
    <property type="entry name" value="PROTEIN KINASE DOMAIN-CONTAINING PROTEIN-RELATED"/>
    <property type="match status" value="1"/>
</dbReference>
<dbReference type="Gene3D" id="1.10.510.10">
    <property type="entry name" value="Transferase(Phosphotransferase) domain 1"/>
    <property type="match status" value="1"/>
</dbReference>
<dbReference type="InterPro" id="IPR051334">
    <property type="entry name" value="SRPK"/>
</dbReference>
<dbReference type="SUPFAM" id="SSF56112">
    <property type="entry name" value="Protein kinase-like (PK-like)"/>
    <property type="match status" value="1"/>
</dbReference>